<keyword evidence="3" id="KW-1185">Reference proteome</keyword>
<feature type="transmembrane region" description="Helical" evidence="1">
    <location>
        <begin position="160"/>
        <end position="181"/>
    </location>
</feature>
<evidence type="ECO:0000313" key="2">
    <source>
        <dbReference type="EMBL" id="KAJ3736230.1"/>
    </source>
</evidence>
<dbReference type="Proteomes" id="UP001176059">
    <property type="component" value="Unassembled WGS sequence"/>
</dbReference>
<comment type="caution">
    <text evidence="2">The sequence shown here is derived from an EMBL/GenBank/DDBJ whole genome shotgun (WGS) entry which is preliminary data.</text>
</comment>
<feature type="transmembrane region" description="Helical" evidence="1">
    <location>
        <begin position="657"/>
        <end position="674"/>
    </location>
</feature>
<sequence>MSNLYNAIIQVNEDNDSSEVPEEKPEGGSSHYLKVPLTNNKSAYLDVMRLTCLFAHVSLIVVLIVLLALQPKLKSKLYTDDWTTDLVWEGLTKAFAYLVTGWTILLTVTTQRLALRRQLNLENTLTAKHDANMAWMSAGSALLTSLNWRQHKRRDSVESIFIPLAYLGVLSAFHSSATGIFDTISARDNGTLSFSTYGVPNLTGSLPNAFVGADSLMTMLSLDTFNFPGLADDGSGVIYDIPVHPLRIYEQVPDYVQYLAVNATYFNVTCGSLSGSIQDVDGTPAFVFESDFGVENSLLPDDFRLNSTILPQNGLVIRTAPWGPILAQDDPKSLWPSSILIFTTVTVLDSFNVSVNPSPVDPPVTYFPYSNSNAENITHVSALACNLTVDMSSTKALIYTADSSLYEFTGGSGNKNSTNLTPFPSDFSGTPMDIDHSITDALVATWSVLPTTAVSSLNEMLLENCIGSNNSISTCGTLYESEQFVMESLNIFPDVFLPGPSNTSINLVDLENVLSRMAAIEFWSEGQETNSKFSNRLYNDVDTEKVFVTNENIVKFHEQGFRYELDIYDLSLSLGFAVVLLALAMPSLCDRNHSIIDSIGILQMIWLANDHPEDHKCITDIETPTTKALREGGFESNGIIITTTTTCSRGRRLGTNLSFITAWFLFFGISYYYVLSF</sequence>
<reference evidence="2" key="1">
    <citation type="submission" date="2022-08" db="EMBL/GenBank/DDBJ databases">
        <authorList>
            <consortium name="DOE Joint Genome Institute"/>
            <person name="Min B."/>
            <person name="Sierra-Patev S."/>
            <person name="Naranjo-Ortiz M."/>
            <person name="Looney B."/>
            <person name="Konkel Z."/>
            <person name="Slot J.C."/>
            <person name="Sakamoto Y."/>
            <person name="Steenwyk J.L."/>
            <person name="Rokas A."/>
            <person name="Carro J."/>
            <person name="Camarero S."/>
            <person name="Ferreira P."/>
            <person name="Molpeceres G."/>
            <person name="Ruiz-duenas F.J."/>
            <person name="Serrano A."/>
            <person name="Henrissat B."/>
            <person name="Drula E."/>
            <person name="Hughes K.W."/>
            <person name="Mata J.L."/>
            <person name="Ishikawa N.K."/>
            <person name="Vargas-Isla R."/>
            <person name="Ushijima S."/>
            <person name="Smith C.A."/>
            <person name="Ahrendt S."/>
            <person name="Andreopoulos W."/>
            <person name="He G."/>
            <person name="LaButti K."/>
            <person name="Lipzen A."/>
            <person name="Ng V."/>
            <person name="Riley R."/>
            <person name="Sandor L."/>
            <person name="Barry K."/>
            <person name="Martinez A.T."/>
            <person name="Xiao Y."/>
            <person name="Gibbons J.G."/>
            <person name="Terashima K."/>
            <person name="Hibbett D.S."/>
            <person name="Grigoriev I.V."/>
        </authorList>
    </citation>
    <scope>NUCLEOTIDE SEQUENCE</scope>
    <source>
        <strain evidence="2">ET3784</strain>
    </source>
</reference>
<keyword evidence="1" id="KW-1133">Transmembrane helix</keyword>
<protein>
    <submittedName>
        <fullName evidence="2">Uncharacterized protein</fullName>
    </submittedName>
</protein>
<proteinExistence type="predicted"/>
<feature type="transmembrane region" description="Helical" evidence="1">
    <location>
        <begin position="570"/>
        <end position="589"/>
    </location>
</feature>
<evidence type="ECO:0000313" key="3">
    <source>
        <dbReference type="Proteomes" id="UP001176059"/>
    </source>
</evidence>
<gene>
    <name evidence="2" type="ORF">DFJ43DRAFT_710867</name>
</gene>
<keyword evidence="1" id="KW-0472">Membrane</keyword>
<dbReference type="EMBL" id="JANVFO010000006">
    <property type="protein sequence ID" value="KAJ3736230.1"/>
    <property type="molecule type" value="Genomic_DNA"/>
</dbReference>
<evidence type="ECO:0000256" key="1">
    <source>
        <dbReference type="SAM" id="Phobius"/>
    </source>
</evidence>
<dbReference type="AlphaFoldDB" id="A0AA38N3M1"/>
<name>A0AA38N3M1_9AGAR</name>
<organism evidence="2 3">
    <name type="scientific">Lentinula guzmanii</name>
    <dbReference type="NCBI Taxonomy" id="2804957"/>
    <lineage>
        <taxon>Eukaryota</taxon>
        <taxon>Fungi</taxon>
        <taxon>Dikarya</taxon>
        <taxon>Basidiomycota</taxon>
        <taxon>Agaricomycotina</taxon>
        <taxon>Agaricomycetes</taxon>
        <taxon>Agaricomycetidae</taxon>
        <taxon>Agaricales</taxon>
        <taxon>Marasmiineae</taxon>
        <taxon>Omphalotaceae</taxon>
        <taxon>Lentinula</taxon>
    </lineage>
</organism>
<feature type="transmembrane region" description="Helical" evidence="1">
    <location>
        <begin position="47"/>
        <end position="69"/>
    </location>
</feature>
<reference evidence="2" key="2">
    <citation type="journal article" date="2023" name="Proc. Natl. Acad. Sci. U.S.A.">
        <title>A global phylogenomic analysis of the shiitake genus Lentinula.</title>
        <authorList>
            <person name="Sierra-Patev S."/>
            <person name="Min B."/>
            <person name="Naranjo-Ortiz M."/>
            <person name="Looney B."/>
            <person name="Konkel Z."/>
            <person name="Slot J.C."/>
            <person name="Sakamoto Y."/>
            <person name="Steenwyk J.L."/>
            <person name="Rokas A."/>
            <person name="Carro J."/>
            <person name="Camarero S."/>
            <person name="Ferreira P."/>
            <person name="Molpeceres G."/>
            <person name="Ruiz-Duenas F.J."/>
            <person name="Serrano A."/>
            <person name="Henrissat B."/>
            <person name="Drula E."/>
            <person name="Hughes K.W."/>
            <person name="Mata J.L."/>
            <person name="Ishikawa N.K."/>
            <person name="Vargas-Isla R."/>
            <person name="Ushijima S."/>
            <person name="Smith C.A."/>
            <person name="Donoghue J."/>
            <person name="Ahrendt S."/>
            <person name="Andreopoulos W."/>
            <person name="He G."/>
            <person name="LaButti K."/>
            <person name="Lipzen A."/>
            <person name="Ng V."/>
            <person name="Riley R."/>
            <person name="Sandor L."/>
            <person name="Barry K."/>
            <person name="Martinez A.T."/>
            <person name="Xiao Y."/>
            <person name="Gibbons J.G."/>
            <person name="Terashima K."/>
            <person name="Grigoriev I.V."/>
            <person name="Hibbett D."/>
        </authorList>
    </citation>
    <scope>NUCLEOTIDE SEQUENCE</scope>
    <source>
        <strain evidence="2">ET3784</strain>
    </source>
</reference>
<keyword evidence="1" id="KW-0812">Transmembrane</keyword>
<feature type="transmembrane region" description="Helical" evidence="1">
    <location>
        <begin position="90"/>
        <end position="111"/>
    </location>
</feature>
<accession>A0AA38N3M1</accession>